<dbReference type="RefSeq" id="XP_033524464.1">
    <property type="nucleotide sequence ID" value="XM_033664962.1"/>
</dbReference>
<dbReference type="PANTHER" id="PTHR21310:SF54">
    <property type="entry name" value="AMINOGLYCOSIDE PHOSPHOTRANSFERASE DOMAIN-CONTAINING PROTEIN"/>
    <property type="match status" value="1"/>
</dbReference>
<name>A0A6A6AGQ4_9PLEO</name>
<sequence length="305" mass="34980">MAPDNIPNRYLLPSLLSPERSPDSEHMDYFNGDRPAHLFPSPAEVRANPLLREVWGSCTTKFDSLNIVVKYGEHITASEAHCLRALRRLLPDEVPVPKVYGWCEDGGQVFIYMELITGVTLESQWGFLSDQAKEEVCKQLRIIVKGLRKLQQDPNDQFLGRIDRKPLLDVVFTDTIKPPAGPFDTVEEFHDWLSALIKIGKEIHFSDPSQIPDPFREFLPDNSRIVFTHADLHPSNVMMSADASGHILAVIDWHQSGWYPEYWEFCKALFTSDFDGAWATEYIPQFVDVAECYDSWAWYPRTLGY</sequence>
<proteinExistence type="predicted"/>
<dbReference type="OrthoDB" id="5404599at2759"/>
<keyword evidence="2" id="KW-0418">Kinase</keyword>
<organism evidence="2 3">
    <name type="scientific">Dothidotthia symphoricarpi CBS 119687</name>
    <dbReference type="NCBI Taxonomy" id="1392245"/>
    <lineage>
        <taxon>Eukaryota</taxon>
        <taxon>Fungi</taxon>
        <taxon>Dikarya</taxon>
        <taxon>Ascomycota</taxon>
        <taxon>Pezizomycotina</taxon>
        <taxon>Dothideomycetes</taxon>
        <taxon>Pleosporomycetidae</taxon>
        <taxon>Pleosporales</taxon>
        <taxon>Dothidotthiaceae</taxon>
        <taxon>Dothidotthia</taxon>
    </lineage>
</organism>
<dbReference type="Proteomes" id="UP000799771">
    <property type="component" value="Unassembled WGS sequence"/>
</dbReference>
<dbReference type="EMBL" id="ML977505">
    <property type="protein sequence ID" value="KAF2130077.1"/>
    <property type="molecule type" value="Genomic_DNA"/>
</dbReference>
<dbReference type="CDD" id="cd05120">
    <property type="entry name" value="APH_ChoK_like"/>
    <property type="match status" value="1"/>
</dbReference>
<dbReference type="SUPFAM" id="SSF56112">
    <property type="entry name" value="Protein kinase-like (PK-like)"/>
    <property type="match status" value="1"/>
</dbReference>
<dbReference type="InterPro" id="IPR051678">
    <property type="entry name" value="AGP_Transferase"/>
</dbReference>
<accession>A0A6A6AGQ4</accession>
<dbReference type="PANTHER" id="PTHR21310">
    <property type="entry name" value="AMINOGLYCOSIDE PHOSPHOTRANSFERASE-RELATED-RELATED"/>
    <property type="match status" value="1"/>
</dbReference>
<keyword evidence="2" id="KW-0808">Transferase</keyword>
<dbReference type="AlphaFoldDB" id="A0A6A6AGQ4"/>
<dbReference type="Pfam" id="PF01636">
    <property type="entry name" value="APH"/>
    <property type="match status" value="1"/>
</dbReference>
<feature type="domain" description="Aminoglycoside phosphotransferase" evidence="1">
    <location>
        <begin position="78"/>
        <end position="283"/>
    </location>
</feature>
<dbReference type="InterPro" id="IPR011009">
    <property type="entry name" value="Kinase-like_dom_sf"/>
</dbReference>
<dbReference type="Gene3D" id="3.90.1200.10">
    <property type="match status" value="1"/>
</dbReference>
<keyword evidence="3" id="KW-1185">Reference proteome</keyword>
<dbReference type="GeneID" id="54405394"/>
<dbReference type="GO" id="GO:0016301">
    <property type="term" value="F:kinase activity"/>
    <property type="evidence" value="ECO:0007669"/>
    <property type="project" value="UniProtKB-KW"/>
</dbReference>
<evidence type="ECO:0000313" key="3">
    <source>
        <dbReference type="Proteomes" id="UP000799771"/>
    </source>
</evidence>
<gene>
    <name evidence="2" type="ORF">P153DRAFT_315689</name>
</gene>
<reference evidence="2" key="1">
    <citation type="journal article" date="2020" name="Stud. Mycol.">
        <title>101 Dothideomycetes genomes: a test case for predicting lifestyles and emergence of pathogens.</title>
        <authorList>
            <person name="Haridas S."/>
            <person name="Albert R."/>
            <person name="Binder M."/>
            <person name="Bloem J."/>
            <person name="Labutti K."/>
            <person name="Salamov A."/>
            <person name="Andreopoulos B."/>
            <person name="Baker S."/>
            <person name="Barry K."/>
            <person name="Bills G."/>
            <person name="Bluhm B."/>
            <person name="Cannon C."/>
            <person name="Castanera R."/>
            <person name="Culley D."/>
            <person name="Daum C."/>
            <person name="Ezra D."/>
            <person name="Gonzalez J."/>
            <person name="Henrissat B."/>
            <person name="Kuo A."/>
            <person name="Liang C."/>
            <person name="Lipzen A."/>
            <person name="Lutzoni F."/>
            <person name="Magnuson J."/>
            <person name="Mondo S."/>
            <person name="Nolan M."/>
            <person name="Ohm R."/>
            <person name="Pangilinan J."/>
            <person name="Park H.-J."/>
            <person name="Ramirez L."/>
            <person name="Alfaro M."/>
            <person name="Sun H."/>
            <person name="Tritt A."/>
            <person name="Yoshinaga Y."/>
            <person name="Zwiers L.-H."/>
            <person name="Turgeon B."/>
            <person name="Goodwin S."/>
            <person name="Spatafora J."/>
            <person name="Crous P."/>
            <person name="Grigoriev I."/>
        </authorList>
    </citation>
    <scope>NUCLEOTIDE SEQUENCE</scope>
    <source>
        <strain evidence="2">CBS 119687</strain>
    </source>
</reference>
<protein>
    <submittedName>
        <fullName evidence="2">Kinase-like protein</fullName>
    </submittedName>
</protein>
<evidence type="ECO:0000259" key="1">
    <source>
        <dbReference type="Pfam" id="PF01636"/>
    </source>
</evidence>
<evidence type="ECO:0000313" key="2">
    <source>
        <dbReference type="EMBL" id="KAF2130077.1"/>
    </source>
</evidence>
<dbReference type="InterPro" id="IPR002575">
    <property type="entry name" value="Aminoglycoside_PTrfase"/>
</dbReference>